<evidence type="ECO:0000313" key="1">
    <source>
        <dbReference type="EMBL" id="KAJ5384232.1"/>
    </source>
</evidence>
<gene>
    <name evidence="1" type="ORF">N7517_002143</name>
</gene>
<protein>
    <submittedName>
        <fullName evidence="1">Uncharacterized protein</fullName>
    </submittedName>
</protein>
<reference evidence="1" key="2">
    <citation type="journal article" date="2023" name="IMA Fungus">
        <title>Comparative genomic study of the Penicillium genus elucidates a diverse pangenome and 15 lateral gene transfer events.</title>
        <authorList>
            <person name="Petersen C."/>
            <person name="Sorensen T."/>
            <person name="Nielsen M.R."/>
            <person name="Sondergaard T.E."/>
            <person name="Sorensen J.L."/>
            <person name="Fitzpatrick D.A."/>
            <person name="Frisvad J.C."/>
            <person name="Nielsen K.L."/>
        </authorList>
    </citation>
    <scope>NUCLEOTIDE SEQUENCE</scope>
    <source>
        <strain evidence="1">IBT 3081</strain>
    </source>
</reference>
<accession>A0A9W9STG8</accession>
<proteinExistence type="predicted"/>
<dbReference type="EMBL" id="JAPZBT010000001">
    <property type="protein sequence ID" value="KAJ5384232.1"/>
    <property type="molecule type" value="Genomic_DNA"/>
</dbReference>
<sequence>MTANGRPEMAASQAVFGRPSANRSATHLGISTHAPFHLDLRRPGSRPLTHSTVPFPYYLPLPSKLRVFKGAENDFLQNRVI</sequence>
<dbReference type="Proteomes" id="UP001147752">
    <property type="component" value="Unassembled WGS sequence"/>
</dbReference>
<evidence type="ECO:0000313" key="2">
    <source>
        <dbReference type="Proteomes" id="UP001147752"/>
    </source>
</evidence>
<reference evidence="1" key="1">
    <citation type="submission" date="2022-12" db="EMBL/GenBank/DDBJ databases">
        <authorList>
            <person name="Petersen C."/>
        </authorList>
    </citation>
    <scope>NUCLEOTIDE SEQUENCE</scope>
    <source>
        <strain evidence="1">IBT 3081</strain>
    </source>
</reference>
<keyword evidence="2" id="KW-1185">Reference proteome</keyword>
<comment type="caution">
    <text evidence="1">The sequence shown here is derived from an EMBL/GenBank/DDBJ whole genome shotgun (WGS) entry which is preliminary data.</text>
</comment>
<dbReference type="GeneID" id="81459056"/>
<dbReference type="RefSeq" id="XP_056584008.1">
    <property type="nucleotide sequence ID" value="XM_056719873.1"/>
</dbReference>
<organism evidence="1 2">
    <name type="scientific">Penicillium concentricum</name>
    <dbReference type="NCBI Taxonomy" id="293559"/>
    <lineage>
        <taxon>Eukaryota</taxon>
        <taxon>Fungi</taxon>
        <taxon>Dikarya</taxon>
        <taxon>Ascomycota</taxon>
        <taxon>Pezizomycotina</taxon>
        <taxon>Eurotiomycetes</taxon>
        <taxon>Eurotiomycetidae</taxon>
        <taxon>Eurotiales</taxon>
        <taxon>Aspergillaceae</taxon>
        <taxon>Penicillium</taxon>
    </lineage>
</organism>
<dbReference type="AlphaFoldDB" id="A0A9W9STG8"/>
<name>A0A9W9STG8_9EURO</name>